<keyword evidence="3" id="KW-1185">Reference proteome</keyword>
<dbReference type="GeneID" id="24424163"/>
<dbReference type="Proteomes" id="UP000002899">
    <property type="component" value="Chromosome II"/>
</dbReference>
<reference evidence="2 3" key="1">
    <citation type="journal article" date="2012" name="Nucleic Acids Res.">
        <title>Sequencing of the smallest Apicomplexan genome from the human pathogen Babesia microti.</title>
        <authorList>
            <person name="Cornillot E."/>
            <person name="Hadj-Kaddour K."/>
            <person name="Dassouli A."/>
            <person name="Noel B."/>
            <person name="Ranwez V."/>
            <person name="Vacherie B."/>
            <person name="Augagneur Y."/>
            <person name="Bres V."/>
            <person name="Duclos A."/>
            <person name="Randazzo S."/>
            <person name="Carcy B."/>
            <person name="Debierre-Grockiego F."/>
            <person name="Delbecq S."/>
            <person name="Moubri-Menage K."/>
            <person name="Shams-Eldin H."/>
            <person name="Usmani-Brown S."/>
            <person name="Bringaud F."/>
            <person name="Wincker P."/>
            <person name="Vivares C.P."/>
            <person name="Schwarz R.T."/>
            <person name="Schetters T.P."/>
            <person name="Krause P.J."/>
            <person name="Gorenflot A."/>
            <person name="Berry V."/>
            <person name="Barbe V."/>
            <person name="Ben Mamoun C."/>
        </authorList>
    </citation>
    <scope>NUCLEOTIDE SEQUENCE [LARGE SCALE GENOMIC DNA]</scope>
    <source>
        <strain evidence="2 3">RI</strain>
    </source>
</reference>
<keyword evidence="1" id="KW-0175">Coiled coil</keyword>
<accession>A0A1R4AAB6</accession>
<reference evidence="2 3" key="3">
    <citation type="journal article" date="2016" name="Sci. Rep.">
        <title>Genome-wide diversity and gene expression profiling of Babesia microti isolates identify polymorphic genes that mediate host-pathogen interactions.</title>
        <authorList>
            <person name="Silva J.C."/>
            <person name="Cornillot E."/>
            <person name="McCracken C."/>
            <person name="Usmani-Brown S."/>
            <person name="Dwivedi A."/>
            <person name="Ifeonu O.O."/>
            <person name="Crabtree J."/>
            <person name="Gotia H.T."/>
            <person name="Virji A.Z."/>
            <person name="Reynes C."/>
            <person name="Colinge J."/>
            <person name="Kumar V."/>
            <person name="Lawres L."/>
            <person name="Pazzi J.E."/>
            <person name="Pablo J.V."/>
            <person name="Hung C."/>
            <person name="Brancato J."/>
            <person name="Kumari P."/>
            <person name="Orvis J."/>
            <person name="Tretina K."/>
            <person name="Chibucos M."/>
            <person name="Ott S."/>
            <person name="Sadzewicz L."/>
            <person name="Sengamalay N."/>
            <person name="Shetty A.C."/>
            <person name="Su Q."/>
            <person name="Tallon L."/>
            <person name="Fraser C.M."/>
            <person name="Frutos R."/>
            <person name="Molina D.M."/>
            <person name="Krause P.J."/>
            <person name="Ben Mamoun C."/>
        </authorList>
    </citation>
    <scope>NUCLEOTIDE SEQUENCE [LARGE SCALE GENOMIC DNA]</scope>
    <source>
        <strain evidence="2 3">RI</strain>
    </source>
</reference>
<dbReference type="EMBL" id="FO082872">
    <property type="protein sequence ID" value="SJK85951.1"/>
    <property type="molecule type" value="Genomic_DNA"/>
</dbReference>
<dbReference type="RefSeq" id="XP_021338155.1">
    <property type="nucleotide sequence ID" value="XM_021481522.1"/>
</dbReference>
<reference evidence="2 3" key="2">
    <citation type="journal article" date="2013" name="PLoS ONE">
        <title>Whole genome mapping and re-organization of the nuclear and mitochondrial genomes of Babesia microti isolates.</title>
        <authorList>
            <person name="Cornillot E."/>
            <person name="Dassouli A."/>
            <person name="Garg A."/>
            <person name="Pachikara N."/>
            <person name="Randazzo S."/>
            <person name="Depoix D."/>
            <person name="Carcy B."/>
            <person name="Delbecq S."/>
            <person name="Frutos R."/>
            <person name="Silva J.C."/>
            <person name="Sutton R."/>
            <person name="Krause P.J."/>
            <person name="Mamoun C.B."/>
        </authorList>
    </citation>
    <scope>NUCLEOTIDE SEQUENCE [LARGE SCALE GENOMIC DNA]</scope>
    <source>
        <strain evidence="2 3">RI</strain>
    </source>
</reference>
<dbReference type="KEGG" id="bmic:BMR1_02g01900"/>
<protein>
    <submittedName>
        <fullName evidence="2">Uncharacterized protein</fullName>
    </submittedName>
</protein>
<feature type="coiled-coil region" evidence="1">
    <location>
        <begin position="173"/>
        <end position="200"/>
    </location>
</feature>
<evidence type="ECO:0000313" key="2">
    <source>
        <dbReference type="EMBL" id="SJK85951.1"/>
    </source>
</evidence>
<proteinExistence type="predicted"/>
<evidence type="ECO:0000313" key="3">
    <source>
        <dbReference type="Proteomes" id="UP000002899"/>
    </source>
</evidence>
<dbReference type="VEuPathDB" id="PiroplasmaDB:BMR1_02g01900"/>
<dbReference type="AlphaFoldDB" id="A0A1R4AAB6"/>
<evidence type="ECO:0000256" key="1">
    <source>
        <dbReference type="SAM" id="Coils"/>
    </source>
</evidence>
<name>A0A1R4AAB6_BABMR</name>
<sequence length="269" mass="30659">MDWNSDNYPLSNSCACSSARLQPIVTIKEDEMPHSHDHTFSGTALPTQMAQGISFVNSNTNGYRTTTVLGDMTPSNSVKDGFDNKLDSLDAINSNRSPTSPNSFAKVEALLHKYRQLALDAVTLLKSEREDRELIKENMARAAFDAYKSFEDDLKNKALDAVKEMQIEIRKERAIYISENEELIDKCNRMEREFNRIRNINLGDCKLLKCMSDNEKLKLTEMIVDMFDKFRNEVVDSVVKFMDNTKADEQFCDDVDEFVHVAILSQATL</sequence>
<organism evidence="2 3">
    <name type="scientific">Babesia microti (strain RI)</name>
    <dbReference type="NCBI Taxonomy" id="1133968"/>
    <lineage>
        <taxon>Eukaryota</taxon>
        <taxon>Sar</taxon>
        <taxon>Alveolata</taxon>
        <taxon>Apicomplexa</taxon>
        <taxon>Aconoidasida</taxon>
        <taxon>Piroplasmida</taxon>
        <taxon>Babesiidae</taxon>
        <taxon>Babesia</taxon>
    </lineage>
</organism>
<gene>
    <name evidence="2" type="ORF">BMR1_02g01900</name>
</gene>